<protein>
    <submittedName>
        <fullName evidence="7">Aromatic acid/H+ symport family MFS transporter</fullName>
    </submittedName>
</protein>
<keyword evidence="2 5" id="KW-0812">Transmembrane</keyword>
<feature type="transmembrane region" description="Helical" evidence="5">
    <location>
        <begin position="50"/>
        <end position="70"/>
    </location>
</feature>
<evidence type="ECO:0000256" key="4">
    <source>
        <dbReference type="ARBA" id="ARBA00023136"/>
    </source>
</evidence>
<sequence>MNLSSRPPRSSLFVVMLCFLTIAVDGYDLIVYGATIPRLLEEPGWNLSPASAGMIGSWTLAGLMVGLLGAGPLSDRIGRRKLMMAGVLWFSLGSLLCAIAHSPQALGIARFVTGIGLGGVVPSAVALTIEYAPRSRRQLYSAIALTGYPVGGVICALLAIAMLQEQGWRVLYGLGALYVFILPVMFFYLPESASHLLDRGRTDEARALAARYAIDLDEIARDEEEHRRSRVAAAGARGYRLLTSPEFRAALLLFALMCFCAQLVVYGLNAWLPQLMRKSGYPLGSSLQFLLVMQFGAVVGNLIGSWLADRFGSKRVLVPYFLICSISLLVLSQKPDHTWLMLAVFGAGLGSIGSSTLVYGFIGAYFPASCRGSAIGAAQGLGRIGSILGPMIGGWVLGSNLGHHWNFYAFAIPAVMAAGVVTLIPKATQYDVPYAQAKST</sequence>
<dbReference type="InterPro" id="IPR020846">
    <property type="entry name" value="MFS_dom"/>
</dbReference>
<dbReference type="PANTHER" id="PTHR23508">
    <property type="entry name" value="CARBOXYLIC ACID TRANSPORTER PROTEIN HOMOLOG"/>
    <property type="match status" value="1"/>
</dbReference>
<accession>A0AA37MGP1</accession>
<evidence type="ECO:0000313" key="8">
    <source>
        <dbReference type="Proteomes" id="UP001055111"/>
    </source>
</evidence>
<dbReference type="PROSITE" id="PS00217">
    <property type="entry name" value="SUGAR_TRANSPORT_2"/>
    <property type="match status" value="1"/>
</dbReference>
<evidence type="ECO:0000256" key="1">
    <source>
        <dbReference type="ARBA" id="ARBA00004141"/>
    </source>
</evidence>
<name>A0AA37MGP1_9BURK</name>
<organism evidence="7 8">
    <name type="scientific">Caballeronia novacaledonica</name>
    <dbReference type="NCBI Taxonomy" id="1544861"/>
    <lineage>
        <taxon>Bacteria</taxon>
        <taxon>Pseudomonadati</taxon>
        <taxon>Pseudomonadota</taxon>
        <taxon>Betaproteobacteria</taxon>
        <taxon>Burkholderiales</taxon>
        <taxon>Burkholderiaceae</taxon>
        <taxon>Caballeronia</taxon>
    </lineage>
</organism>
<evidence type="ECO:0000259" key="6">
    <source>
        <dbReference type="PROSITE" id="PS50850"/>
    </source>
</evidence>
<feature type="transmembrane region" description="Helical" evidence="5">
    <location>
        <begin position="405"/>
        <end position="424"/>
    </location>
</feature>
<keyword evidence="3 5" id="KW-1133">Transmembrane helix</keyword>
<reference evidence="7" key="1">
    <citation type="submission" date="2022-09" db="EMBL/GenBank/DDBJ databases">
        <title>Isolation and characterization of 3-chlorobenzoate degrading bacteria from soils in Shizuoka.</title>
        <authorList>
            <person name="Ifat A."/>
            <person name="Ogawa N."/>
            <person name="Kimbara K."/>
            <person name="Moriuchi R."/>
            <person name="Dohra H."/>
            <person name="Shintani M."/>
        </authorList>
    </citation>
    <scope>NUCLEOTIDE SEQUENCE</scope>
    <source>
        <strain evidence="7">19CS4-2</strain>
    </source>
</reference>
<comment type="subcellular location">
    <subcellularLocation>
        <location evidence="1">Membrane</location>
        <topology evidence="1">Multi-pass membrane protein</topology>
    </subcellularLocation>
</comment>
<evidence type="ECO:0000256" key="2">
    <source>
        <dbReference type="ARBA" id="ARBA00022692"/>
    </source>
</evidence>
<dbReference type="AlphaFoldDB" id="A0AA37MGP1"/>
<dbReference type="PROSITE" id="PS50850">
    <property type="entry name" value="MFS"/>
    <property type="match status" value="1"/>
</dbReference>
<proteinExistence type="predicted"/>
<dbReference type="Proteomes" id="UP001055111">
    <property type="component" value="Unassembled WGS sequence"/>
</dbReference>
<feature type="transmembrane region" description="Helical" evidence="5">
    <location>
        <begin position="139"/>
        <end position="164"/>
    </location>
</feature>
<dbReference type="GO" id="GO:0005886">
    <property type="term" value="C:plasma membrane"/>
    <property type="evidence" value="ECO:0007669"/>
    <property type="project" value="TreeGrafter"/>
</dbReference>
<dbReference type="RefSeq" id="WP_238211492.1">
    <property type="nucleotide sequence ID" value="NZ_BPUS01000003.1"/>
</dbReference>
<dbReference type="InterPro" id="IPR036259">
    <property type="entry name" value="MFS_trans_sf"/>
</dbReference>
<feature type="transmembrane region" description="Helical" evidence="5">
    <location>
        <begin position="107"/>
        <end position="127"/>
    </location>
</feature>
<comment type="caution">
    <text evidence="7">The sequence shown here is derived from an EMBL/GenBank/DDBJ whole genome shotgun (WGS) entry which is preliminary data.</text>
</comment>
<feature type="transmembrane region" description="Helical" evidence="5">
    <location>
        <begin position="82"/>
        <end position="101"/>
    </location>
</feature>
<feature type="transmembrane region" description="Helical" evidence="5">
    <location>
        <begin position="380"/>
        <end position="399"/>
    </location>
</feature>
<dbReference type="Gene3D" id="1.20.1250.20">
    <property type="entry name" value="MFS general substrate transporter like domains"/>
    <property type="match status" value="1"/>
</dbReference>
<feature type="transmembrane region" description="Helical" evidence="5">
    <location>
        <begin position="247"/>
        <end position="266"/>
    </location>
</feature>
<evidence type="ECO:0000256" key="3">
    <source>
        <dbReference type="ARBA" id="ARBA00022989"/>
    </source>
</evidence>
<feature type="transmembrane region" description="Helical" evidence="5">
    <location>
        <begin position="339"/>
        <end position="368"/>
    </location>
</feature>
<feature type="transmembrane region" description="Helical" evidence="5">
    <location>
        <begin position="316"/>
        <end position="333"/>
    </location>
</feature>
<feature type="transmembrane region" description="Helical" evidence="5">
    <location>
        <begin position="286"/>
        <end position="304"/>
    </location>
</feature>
<dbReference type="GO" id="GO:0046943">
    <property type="term" value="F:carboxylic acid transmembrane transporter activity"/>
    <property type="evidence" value="ECO:0007669"/>
    <property type="project" value="TreeGrafter"/>
</dbReference>
<keyword evidence="4 5" id="KW-0472">Membrane</keyword>
<dbReference type="CDD" id="cd17365">
    <property type="entry name" value="MFS_PcaK_like"/>
    <property type="match status" value="1"/>
</dbReference>
<dbReference type="SUPFAM" id="SSF103473">
    <property type="entry name" value="MFS general substrate transporter"/>
    <property type="match status" value="1"/>
</dbReference>
<dbReference type="PROSITE" id="PS00216">
    <property type="entry name" value="SUGAR_TRANSPORT_1"/>
    <property type="match status" value="1"/>
</dbReference>
<gene>
    <name evidence="7" type="ORF">CBA19CS42_10610</name>
</gene>
<dbReference type="InterPro" id="IPR005829">
    <property type="entry name" value="Sugar_transporter_CS"/>
</dbReference>
<evidence type="ECO:0000313" key="7">
    <source>
        <dbReference type="EMBL" id="GJH24960.1"/>
    </source>
</evidence>
<dbReference type="EMBL" id="BPUS01000003">
    <property type="protein sequence ID" value="GJH24960.1"/>
    <property type="molecule type" value="Genomic_DNA"/>
</dbReference>
<feature type="transmembrane region" description="Helical" evidence="5">
    <location>
        <begin position="170"/>
        <end position="189"/>
    </location>
</feature>
<feature type="domain" description="Major facilitator superfamily (MFS) profile" evidence="6">
    <location>
        <begin position="14"/>
        <end position="429"/>
    </location>
</feature>
<evidence type="ECO:0000256" key="5">
    <source>
        <dbReference type="SAM" id="Phobius"/>
    </source>
</evidence>
<dbReference type="Pfam" id="PF00083">
    <property type="entry name" value="Sugar_tr"/>
    <property type="match status" value="1"/>
</dbReference>
<dbReference type="PANTHER" id="PTHR23508:SF10">
    <property type="entry name" value="CARBOXYLIC ACID TRANSPORTER PROTEIN HOMOLOG"/>
    <property type="match status" value="1"/>
</dbReference>
<dbReference type="InterPro" id="IPR005828">
    <property type="entry name" value="MFS_sugar_transport-like"/>
</dbReference>